<dbReference type="EMBL" id="PNCK01000009">
    <property type="protein sequence ID" value="TMP46310.1"/>
    <property type="molecule type" value="Genomic_DNA"/>
</dbReference>
<reference evidence="3 4" key="1">
    <citation type="submission" date="2017-12" db="EMBL/GenBank/DDBJ databases">
        <authorList>
            <person name="Paulsen S."/>
            <person name="Gram L.K."/>
        </authorList>
    </citation>
    <scope>NUCLEOTIDE SEQUENCE [LARGE SCALE GENOMIC DNA]</scope>
    <source>
        <strain evidence="2 4">S2231</strain>
        <strain evidence="1 3">S2233</strain>
    </source>
</reference>
<reference evidence="2" key="3">
    <citation type="submission" date="2019-09" db="EMBL/GenBank/DDBJ databases">
        <title>Co-occurence of chitin degradation, pigmentation and bioactivity in marine Pseudoalteromonas.</title>
        <authorList>
            <person name="Sonnenschein E.C."/>
            <person name="Bech P.K."/>
        </authorList>
    </citation>
    <scope>NUCLEOTIDE SEQUENCE</scope>
    <source>
        <strain evidence="2">S2231</strain>
    </source>
</reference>
<dbReference type="RefSeq" id="WP_138594704.1">
    <property type="nucleotide sequence ID" value="NZ_PNCK01000009.1"/>
</dbReference>
<dbReference type="Proteomes" id="UP000305730">
    <property type="component" value="Unassembled WGS sequence"/>
</dbReference>
<evidence type="ECO:0000313" key="3">
    <source>
        <dbReference type="Proteomes" id="UP000305730"/>
    </source>
</evidence>
<sequence length="150" mass="17776">MITAYTSVEPNLRPAYVRLNGPYKINIAKDQTVGLSFFDHTQDTRLNNSQQTHRQMQYWTFDFQKSLYELHFIDQKELDKNLSEKFKCSFDVVRTPEFGTLKIVEWFPMYDKLEYRPALGYQGSDSFTVRPVVPRRGFKGHTFTFQIQVD</sequence>
<evidence type="ECO:0000313" key="4">
    <source>
        <dbReference type="Proteomes" id="UP000307706"/>
    </source>
</evidence>
<evidence type="ECO:0000313" key="2">
    <source>
        <dbReference type="EMBL" id="TMP63086.1"/>
    </source>
</evidence>
<dbReference type="OrthoDB" id="9912543at2"/>
<dbReference type="Proteomes" id="UP000307706">
    <property type="component" value="Unassembled WGS sequence"/>
</dbReference>
<dbReference type="EMBL" id="PNCL01000001">
    <property type="protein sequence ID" value="TMP63086.1"/>
    <property type="molecule type" value="Genomic_DNA"/>
</dbReference>
<protein>
    <submittedName>
        <fullName evidence="2">Uncharacterized protein</fullName>
    </submittedName>
</protein>
<comment type="caution">
    <text evidence="2">The sequence shown here is derived from an EMBL/GenBank/DDBJ whole genome shotgun (WGS) entry which is preliminary data.</text>
</comment>
<dbReference type="AlphaFoldDB" id="A0A5S3XW67"/>
<proteinExistence type="predicted"/>
<name>A0A5S3XW67_9GAMM</name>
<evidence type="ECO:0000313" key="1">
    <source>
        <dbReference type="EMBL" id="TMP46310.1"/>
    </source>
</evidence>
<reference evidence="3 4" key="2">
    <citation type="submission" date="2019-06" db="EMBL/GenBank/DDBJ databases">
        <title>Co-occurence of chitin degradation, pigmentation and bioactivity in marine Pseudoalteromonas.</title>
        <authorList>
            <person name="Sonnenschein E.C."/>
            <person name="Bech P.K."/>
        </authorList>
    </citation>
    <scope>NUCLEOTIDE SEQUENCE [LARGE SCALE GENOMIC DNA]</scope>
    <source>
        <strain evidence="4">S2231</strain>
        <strain evidence="1 3">S2233</strain>
    </source>
</reference>
<organism evidence="2 4">
    <name type="scientific">Pseudoalteromonas citrea</name>
    <dbReference type="NCBI Taxonomy" id="43655"/>
    <lineage>
        <taxon>Bacteria</taxon>
        <taxon>Pseudomonadati</taxon>
        <taxon>Pseudomonadota</taxon>
        <taxon>Gammaproteobacteria</taxon>
        <taxon>Alteromonadales</taxon>
        <taxon>Pseudoalteromonadaceae</taxon>
        <taxon>Pseudoalteromonas</taxon>
    </lineage>
</organism>
<accession>A0A5S3XW67</accession>
<gene>
    <name evidence="2" type="ORF">CWB96_00315</name>
    <name evidence="1" type="ORF">CWB97_02310</name>
</gene>
<keyword evidence="3" id="KW-1185">Reference proteome</keyword>